<dbReference type="Proteomes" id="UP001207468">
    <property type="component" value="Unassembled WGS sequence"/>
</dbReference>
<comment type="caution">
    <text evidence="1">The sequence shown here is derived from an EMBL/GenBank/DDBJ whole genome shotgun (WGS) entry which is preliminary data.</text>
</comment>
<evidence type="ECO:0000313" key="2">
    <source>
        <dbReference type="Proteomes" id="UP001207468"/>
    </source>
</evidence>
<organism evidence="1 2">
    <name type="scientific">Russula earlei</name>
    <dbReference type="NCBI Taxonomy" id="71964"/>
    <lineage>
        <taxon>Eukaryota</taxon>
        <taxon>Fungi</taxon>
        <taxon>Dikarya</taxon>
        <taxon>Basidiomycota</taxon>
        <taxon>Agaricomycotina</taxon>
        <taxon>Agaricomycetes</taxon>
        <taxon>Russulales</taxon>
        <taxon>Russulaceae</taxon>
        <taxon>Russula</taxon>
    </lineage>
</organism>
<gene>
    <name evidence="1" type="ORF">F5148DRAFT_1284769</name>
</gene>
<accession>A0ACC0U8P0</accession>
<reference evidence="1" key="1">
    <citation type="submission" date="2021-03" db="EMBL/GenBank/DDBJ databases">
        <title>Evolutionary priming and transition to the ectomycorrhizal habit in an iconic lineage of mushroom-forming fungi: is preadaptation a requirement?</title>
        <authorList>
            <consortium name="DOE Joint Genome Institute"/>
            <person name="Looney B.P."/>
            <person name="Miyauchi S."/>
            <person name="Morin E."/>
            <person name="Drula E."/>
            <person name="Courty P.E."/>
            <person name="Chicoki N."/>
            <person name="Fauchery L."/>
            <person name="Kohler A."/>
            <person name="Kuo A."/>
            <person name="LaButti K."/>
            <person name="Pangilinan J."/>
            <person name="Lipzen A."/>
            <person name="Riley R."/>
            <person name="Andreopoulos W."/>
            <person name="He G."/>
            <person name="Johnson J."/>
            <person name="Barry K.W."/>
            <person name="Grigoriev I.V."/>
            <person name="Nagy L."/>
            <person name="Hibbett D."/>
            <person name="Henrissat B."/>
            <person name="Matheny P.B."/>
            <person name="Labbe J."/>
            <person name="Martin A.F."/>
        </authorList>
    </citation>
    <scope>NUCLEOTIDE SEQUENCE</scope>
    <source>
        <strain evidence="1">BPL698</strain>
    </source>
</reference>
<name>A0ACC0U8P0_9AGAM</name>
<proteinExistence type="predicted"/>
<keyword evidence="2" id="KW-1185">Reference proteome</keyword>
<protein>
    <submittedName>
        <fullName evidence="1">Kinase-like domain-containing protein</fullName>
    </submittedName>
</protein>
<sequence length="399" mass="42434">MSQGQQATQFDLTTPKGVLAYLAPTPFASSRAESLSGGLANFIFRLHLNTPYEGRPTLVLKHARPYAASSPDFPLPVSRQEYEVDALNRVRAFDLLRTLPPTTTTTARASVPAIHHFDNVAAAIVMDDAGAGSLTLKAALLAGRIAPQRAASLGAALGTFLRALHARGRAEARRDVARAGRRPAGGGGGGGHDDDDDDDDGGRDRRRLVSVLGDEPLGVREETLRVVEALAERRATQIRESRGDDAFLMGDFWPGNVLVGGGGGKEEEEEEEEEGEEGAAEAASPRALVVDWELAKVGLAGLDEAAGEALKSFVRAYFAGDVGPKADEVRRVALGHFGVHLAVWTPRTGWGGGAGPTRALMLDGVARLTEGADADRIWTDEELIQNRPIVIKHDAARHA</sequence>
<dbReference type="EMBL" id="JAGFNK010000111">
    <property type="protein sequence ID" value="KAI9507816.1"/>
    <property type="molecule type" value="Genomic_DNA"/>
</dbReference>
<evidence type="ECO:0000313" key="1">
    <source>
        <dbReference type="EMBL" id="KAI9507816.1"/>
    </source>
</evidence>